<dbReference type="InterPro" id="IPR011010">
    <property type="entry name" value="DNA_brk_join_enz"/>
</dbReference>
<dbReference type="PROSITE" id="PS51898">
    <property type="entry name" value="TYR_RECOMBINASE"/>
    <property type="match status" value="1"/>
</dbReference>
<dbReference type="InterPro" id="IPR002104">
    <property type="entry name" value="Integrase_catalytic"/>
</dbReference>
<dbReference type="CDD" id="cd00397">
    <property type="entry name" value="DNA_BRE_C"/>
    <property type="match status" value="1"/>
</dbReference>
<comment type="caution">
    <text evidence="3">The sequence shown here is derived from an EMBL/GenBank/DDBJ whole genome shotgun (WGS) entry which is preliminary data.</text>
</comment>
<reference evidence="4" key="1">
    <citation type="journal article" date="2019" name="Int. J. Syst. Evol. Microbiol.">
        <title>The Global Catalogue of Microorganisms (GCM) 10K type strain sequencing project: providing services to taxonomists for standard genome sequencing and annotation.</title>
        <authorList>
            <consortium name="The Broad Institute Genomics Platform"/>
            <consortium name="The Broad Institute Genome Sequencing Center for Infectious Disease"/>
            <person name="Wu L."/>
            <person name="Ma J."/>
        </authorList>
    </citation>
    <scope>NUCLEOTIDE SEQUENCE [LARGE SCALE GENOMIC DNA]</scope>
    <source>
        <strain evidence="4">JCM 18298</strain>
    </source>
</reference>
<name>A0ABP9K0J9_9NOCA</name>
<dbReference type="Pfam" id="PF00589">
    <property type="entry name" value="Phage_integrase"/>
    <property type="match status" value="1"/>
</dbReference>
<protein>
    <recommendedName>
        <fullName evidence="2">Tyr recombinase domain-containing protein</fullName>
    </recommendedName>
</protein>
<dbReference type="InterPro" id="IPR013762">
    <property type="entry name" value="Integrase-like_cat_sf"/>
</dbReference>
<organism evidence="3 4">
    <name type="scientific">Nocardia callitridis</name>
    <dbReference type="NCBI Taxonomy" id="648753"/>
    <lineage>
        <taxon>Bacteria</taxon>
        <taxon>Bacillati</taxon>
        <taxon>Actinomycetota</taxon>
        <taxon>Actinomycetes</taxon>
        <taxon>Mycobacteriales</taxon>
        <taxon>Nocardiaceae</taxon>
        <taxon>Nocardia</taxon>
    </lineage>
</organism>
<dbReference type="Proteomes" id="UP001500603">
    <property type="component" value="Unassembled WGS sequence"/>
</dbReference>
<proteinExistence type="predicted"/>
<evidence type="ECO:0000256" key="1">
    <source>
        <dbReference type="ARBA" id="ARBA00023172"/>
    </source>
</evidence>
<feature type="domain" description="Tyr recombinase" evidence="2">
    <location>
        <begin position="1"/>
        <end position="74"/>
    </location>
</feature>
<dbReference type="SUPFAM" id="SSF56349">
    <property type="entry name" value="DNA breaking-rejoining enzymes"/>
    <property type="match status" value="1"/>
</dbReference>
<keyword evidence="1" id="KW-0233">DNA recombination</keyword>
<sequence>MFGDYEKAVKAVARNEHGGVRFHDLRDMAGTWLADDGMPPHKIAVVLGHENATTTMQYYVRRVEDWDAVRRTMGDGDDDGSDGILVS</sequence>
<evidence type="ECO:0000313" key="3">
    <source>
        <dbReference type="EMBL" id="GAA5047852.1"/>
    </source>
</evidence>
<accession>A0ABP9K0J9</accession>
<keyword evidence="4" id="KW-1185">Reference proteome</keyword>
<dbReference type="EMBL" id="BAABJM010000001">
    <property type="protein sequence ID" value="GAA5047852.1"/>
    <property type="molecule type" value="Genomic_DNA"/>
</dbReference>
<evidence type="ECO:0000259" key="2">
    <source>
        <dbReference type="PROSITE" id="PS51898"/>
    </source>
</evidence>
<evidence type="ECO:0000313" key="4">
    <source>
        <dbReference type="Proteomes" id="UP001500603"/>
    </source>
</evidence>
<gene>
    <name evidence="3" type="ORF">GCM10023318_14880</name>
</gene>
<dbReference type="Gene3D" id="1.10.443.10">
    <property type="entry name" value="Intergrase catalytic core"/>
    <property type="match status" value="1"/>
</dbReference>